<evidence type="ECO:0000313" key="4">
    <source>
        <dbReference type="Proteomes" id="UP000324233"/>
    </source>
</evidence>
<dbReference type="NCBIfam" id="NF033577">
    <property type="entry name" value="transpos_IS481"/>
    <property type="match status" value="1"/>
</dbReference>
<proteinExistence type="predicted"/>
<dbReference type="PANTHER" id="PTHR35004:SF6">
    <property type="entry name" value="TRANSPOSASE"/>
    <property type="match status" value="1"/>
</dbReference>
<dbReference type="KEGG" id="agv:OJF2_01720"/>
<dbReference type="SUPFAM" id="SSF46689">
    <property type="entry name" value="Homeodomain-like"/>
    <property type="match status" value="1"/>
</dbReference>
<accession>A0A5B9VUZ5</accession>
<dbReference type="InterPro" id="IPR009057">
    <property type="entry name" value="Homeodomain-like_sf"/>
</dbReference>
<evidence type="ECO:0000313" key="2">
    <source>
        <dbReference type="EMBL" id="QEH31707.1"/>
    </source>
</evidence>
<dbReference type="GO" id="GO:0015074">
    <property type="term" value="P:DNA integration"/>
    <property type="evidence" value="ECO:0007669"/>
    <property type="project" value="InterPro"/>
</dbReference>
<dbReference type="KEGG" id="agv:OJF2_44440"/>
<organism evidence="2 4">
    <name type="scientific">Aquisphaera giovannonii</name>
    <dbReference type="NCBI Taxonomy" id="406548"/>
    <lineage>
        <taxon>Bacteria</taxon>
        <taxon>Pseudomonadati</taxon>
        <taxon>Planctomycetota</taxon>
        <taxon>Planctomycetia</taxon>
        <taxon>Isosphaerales</taxon>
        <taxon>Isosphaeraceae</taxon>
        <taxon>Aquisphaera</taxon>
    </lineage>
</organism>
<keyword evidence="4" id="KW-1185">Reference proteome</keyword>
<dbReference type="EMBL" id="CP042997">
    <property type="protein sequence ID" value="QEH31707.1"/>
    <property type="molecule type" value="Genomic_DNA"/>
</dbReference>
<dbReference type="Pfam" id="PF13565">
    <property type="entry name" value="HTH_32"/>
    <property type="match status" value="1"/>
</dbReference>
<dbReference type="Pfam" id="PF13683">
    <property type="entry name" value="rve_3"/>
    <property type="match status" value="1"/>
</dbReference>
<evidence type="ECO:0000259" key="1">
    <source>
        <dbReference type="PROSITE" id="PS50994"/>
    </source>
</evidence>
<dbReference type="InterPro" id="IPR001584">
    <property type="entry name" value="Integrase_cat-core"/>
</dbReference>
<reference evidence="2 4" key="1">
    <citation type="submission" date="2019-08" db="EMBL/GenBank/DDBJ databases">
        <title>Deep-cultivation of Planctomycetes and their phenomic and genomic characterization uncovers novel biology.</title>
        <authorList>
            <person name="Wiegand S."/>
            <person name="Jogler M."/>
            <person name="Boedeker C."/>
            <person name="Pinto D."/>
            <person name="Vollmers J."/>
            <person name="Rivas-Marin E."/>
            <person name="Kohn T."/>
            <person name="Peeters S.H."/>
            <person name="Heuer A."/>
            <person name="Rast P."/>
            <person name="Oberbeckmann S."/>
            <person name="Bunk B."/>
            <person name="Jeske O."/>
            <person name="Meyerdierks A."/>
            <person name="Storesund J.E."/>
            <person name="Kallscheuer N."/>
            <person name="Luecker S."/>
            <person name="Lage O.M."/>
            <person name="Pohl T."/>
            <person name="Merkel B.J."/>
            <person name="Hornburger P."/>
            <person name="Mueller R.-W."/>
            <person name="Bruemmer F."/>
            <person name="Labrenz M."/>
            <person name="Spormann A.M."/>
            <person name="Op den Camp H."/>
            <person name="Overmann J."/>
            <person name="Amann R."/>
            <person name="Jetten M.S.M."/>
            <person name="Mascher T."/>
            <person name="Medema M.H."/>
            <person name="Devos D.P."/>
            <person name="Kaster A.-K."/>
            <person name="Ovreas L."/>
            <person name="Rohde M."/>
            <person name="Galperin M.Y."/>
            <person name="Jogler C."/>
        </authorList>
    </citation>
    <scope>NUCLEOTIDE SEQUENCE [LARGE SCALE GENOMIC DNA]</scope>
    <source>
        <strain evidence="2 4">OJF2</strain>
    </source>
</reference>
<dbReference type="InterPro" id="IPR047656">
    <property type="entry name" value="IS481-like_transpos"/>
</dbReference>
<dbReference type="SUPFAM" id="SSF53098">
    <property type="entry name" value="Ribonuclease H-like"/>
    <property type="match status" value="1"/>
</dbReference>
<dbReference type="GO" id="GO:0003676">
    <property type="term" value="F:nucleic acid binding"/>
    <property type="evidence" value="ECO:0007669"/>
    <property type="project" value="InterPro"/>
</dbReference>
<dbReference type="InterPro" id="IPR036397">
    <property type="entry name" value="RNaseH_sf"/>
</dbReference>
<dbReference type="InterPro" id="IPR012337">
    <property type="entry name" value="RNaseH-like_sf"/>
</dbReference>
<feature type="domain" description="Integrase catalytic" evidence="1">
    <location>
        <begin position="135"/>
        <end position="303"/>
    </location>
</feature>
<dbReference type="EMBL" id="CP042997">
    <property type="protein sequence ID" value="QEH35887.1"/>
    <property type="molecule type" value="Genomic_DNA"/>
</dbReference>
<dbReference type="OrthoDB" id="285898at2"/>
<evidence type="ECO:0000313" key="3">
    <source>
        <dbReference type="EMBL" id="QEH35887.1"/>
    </source>
</evidence>
<dbReference type="PROSITE" id="PS50994">
    <property type="entry name" value="INTEGRASE"/>
    <property type="match status" value="1"/>
</dbReference>
<dbReference type="Proteomes" id="UP000324233">
    <property type="component" value="Chromosome"/>
</dbReference>
<sequence>MPWKDVSLMSQRLEFVALAAAEGANVRELCRRFAISPKTAYKWIARHRDGGDDALADRPRRPASSPARCPGDLEAAVLRLRDDHPAWGGRKLRARLAAMGMAAVPAASTITAILRRHGRLEPAASAAATPWVRFEHDAPNRLWQMDFKGHFAAGAGRCHPLTILDDHSRYAVGLYACGDQREATVRRLLEATFRAHGLPERILCDNGSPWGPCGGEARHTGLTVWLLRLGVGVSHGRPFHPQTQGKDERFHRTLKAEVIQGRAFRDLEACRSGFEAWRETYNHRRPHEALGLAVPASRYRMSERPYPEAPPSWEYGPGDAVRKVACDGTISFRGRRSVLGKAFRGERVAVRPADADGSFGVYFGVHRVAGIDLRAHNDLH</sequence>
<dbReference type="Gene3D" id="3.30.420.10">
    <property type="entry name" value="Ribonuclease H-like superfamily/Ribonuclease H"/>
    <property type="match status" value="1"/>
</dbReference>
<protein>
    <submittedName>
        <fullName evidence="2">Integrase core domain protein</fullName>
    </submittedName>
</protein>
<dbReference type="PANTHER" id="PTHR35004">
    <property type="entry name" value="TRANSPOSASE RV3428C-RELATED"/>
    <property type="match status" value="1"/>
</dbReference>
<dbReference type="RefSeq" id="WP_148590382.1">
    <property type="nucleotide sequence ID" value="NZ_CP042997.1"/>
</dbReference>
<gene>
    <name evidence="2" type="ORF">OJF2_01720</name>
    <name evidence="3" type="ORF">OJF2_44440</name>
</gene>
<name>A0A5B9VUZ5_9BACT</name>
<dbReference type="AlphaFoldDB" id="A0A5B9VUZ5"/>